<sequence>MILTLDALSNDILVHELQLGEQLSESVQHDRRADFSLLLAMLTDDVRAHSQFKLPLSQTAEKITTSAQLRKYFQLPKEAPIALNNVEDISMYNQASLIELQQLEHLRLTNSLNPKPLVFRDDAKHISQSVMTNTSLYCQQKHQDKSIEKTQQRADFNAQAWLAAVQTTIVKAPLMNAVA</sequence>
<reference evidence="1 2" key="1">
    <citation type="submission" date="2017-08" db="EMBL/GenBank/DDBJ databases">
        <title>Complete genome of Colwellia sp. NB097-1, a psychrophile bacterium ioslated from Bering Sea.</title>
        <authorList>
            <person name="Chen X."/>
        </authorList>
    </citation>
    <scope>NUCLEOTIDE SEQUENCE [LARGE SCALE GENOMIC DNA]</scope>
    <source>
        <strain evidence="1 2">NB097-1</strain>
    </source>
</reference>
<evidence type="ECO:0000313" key="1">
    <source>
        <dbReference type="EMBL" id="ASP49709.1"/>
    </source>
</evidence>
<accession>A0A222GCW2</accession>
<dbReference type="InterPro" id="IPR021879">
    <property type="entry name" value="VC2046_fam"/>
</dbReference>
<dbReference type="AlphaFoldDB" id="A0A222GCW2"/>
<dbReference type="EMBL" id="CP020465">
    <property type="protein sequence ID" value="ASP49709.1"/>
    <property type="molecule type" value="Genomic_DNA"/>
</dbReference>
<dbReference type="Proteomes" id="UP000202259">
    <property type="component" value="Chromosome"/>
</dbReference>
<dbReference type="Pfam" id="PF11993">
    <property type="entry name" value="VC2046"/>
    <property type="match status" value="1"/>
</dbReference>
<evidence type="ECO:0000313" key="2">
    <source>
        <dbReference type="Proteomes" id="UP000202259"/>
    </source>
</evidence>
<proteinExistence type="predicted"/>
<gene>
    <name evidence="1" type="ORF">B5D82_19205</name>
</gene>
<evidence type="ECO:0008006" key="3">
    <source>
        <dbReference type="Google" id="ProtNLM"/>
    </source>
</evidence>
<dbReference type="OrthoDB" id="7061360at2"/>
<protein>
    <recommendedName>
        <fullName evidence="3">QueD like 2</fullName>
    </recommendedName>
</protein>
<dbReference type="KEGG" id="cber:B5D82_19205"/>
<name>A0A222GCW2_9GAMM</name>
<organism evidence="1 2">
    <name type="scientific">Cognaticolwellia beringensis</name>
    <dbReference type="NCBI Taxonomy" id="1967665"/>
    <lineage>
        <taxon>Bacteria</taxon>
        <taxon>Pseudomonadati</taxon>
        <taxon>Pseudomonadota</taxon>
        <taxon>Gammaproteobacteria</taxon>
        <taxon>Alteromonadales</taxon>
        <taxon>Colwelliaceae</taxon>
        <taxon>Cognaticolwellia</taxon>
    </lineage>
</organism>
<keyword evidence="2" id="KW-1185">Reference proteome</keyword>